<organism evidence="2 3">
    <name type="scientific">Lactuca virosa</name>
    <dbReference type="NCBI Taxonomy" id="75947"/>
    <lineage>
        <taxon>Eukaryota</taxon>
        <taxon>Viridiplantae</taxon>
        <taxon>Streptophyta</taxon>
        <taxon>Embryophyta</taxon>
        <taxon>Tracheophyta</taxon>
        <taxon>Spermatophyta</taxon>
        <taxon>Magnoliopsida</taxon>
        <taxon>eudicotyledons</taxon>
        <taxon>Gunneridae</taxon>
        <taxon>Pentapetalae</taxon>
        <taxon>asterids</taxon>
        <taxon>campanulids</taxon>
        <taxon>Asterales</taxon>
        <taxon>Asteraceae</taxon>
        <taxon>Cichorioideae</taxon>
        <taxon>Cichorieae</taxon>
        <taxon>Lactucinae</taxon>
        <taxon>Lactuca</taxon>
    </lineage>
</organism>
<gene>
    <name evidence="2" type="ORF">LVIROSA_LOCUS34827</name>
</gene>
<feature type="compositionally biased region" description="Basic and acidic residues" evidence="1">
    <location>
        <begin position="65"/>
        <end position="93"/>
    </location>
</feature>
<evidence type="ECO:0000256" key="1">
    <source>
        <dbReference type="SAM" id="MobiDB-lite"/>
    </source>
</evidence>
<comment type="caution">
    <text evidence="2">The sequence shown here is derived from an EMBL/GenBank/DDBJ whole genome shotgun (WGS) entry which is preliminary data.</text>
</comment>
<dbReference type="EMBL" id="CAKMRJ010005634">
    <property type="protein sequence ID" value="CAH1449339.1"/>
    <property type="molecule type" value="Genomic_DNA"/>
</dbReference>
<keyword evidence="3" id="KW-1185">Reference proteome</keyword>
<name>A0AAU9PGM9_9ASTR</name>
<protein>
    <submittedName>
        <fullName evidence="2">Uncharacterized protein</fullName>
    </submittedName>
</protein>
<dbReference type="Proteomes" id="UP001157418">
    <property type="component" value="Unassembled WGS sequence"/>
</dbReference>
<sequence>MADGKMYKVGLVEYTDDWSSFHSAPFDKAEKESDEDVNDVGEEDYEAGVSETWMMEDNNDDEEGEIRLESSPKKASLSDRTHGDNNKSDDENRCCQPTTTSPMCTKIQNEVNAGTRLIINTVEDLC</sequence>
<proteinExistence type="predicted"/>
<evidence type="ECO:0000313" key="2">
    <source>
        <dbReference type="EMBL" id="CAH1449339.1"/>
    </source>
</evidence>
<feature type="compositionally biased region" description="Acidic residues" evidence="1">
    <location>
        <begin position="32"/>
        <end position="46"/>
    </location>
</feature>
<feature type="region of interest" description="Disordered" evidence="1">
    <location>
        <begin position="20"/>
        <end position="101"/>
    </location>
</feature>
<evidence type="ECO:0000313" key="3">
    <source>
        <dbReference type="Proteomes" id="UP001157418"/>
    </source>
</evidence>
<reference evidence="2 3" key="1">
    <citation type="submission" date="2022-01" db="EMBL/GenBank/DDBJ databases">
        <authorList>
            <person name="Xiong W."/>
            <person name="Schranz E."/>
        </authorList>
    </citation>
    <scope>NUCLEOTIDE SEQUENCE [LARGE SCALE GENOMIC DNA]</scope>
</reference>
<accession>A0AAU9PGM9</accession>
<dbReference type="AlphaFoldDB" id="A0AAU9PGM9"/>